<dbReference type="EMBL" id="CP127363">
    <property type="protein sequence ID" value="WIY51157.1"/>
    <property type="molecule type" value="Genomic_DNA"/>
</dbReference>
<dbReference type="Proteomes" id="UP001242732">
    <property type="component" value="Chromosome"/>
</dbReference>
<sequence length="110" mass="11668">MHLIEAAPSAGGASSATAPTTELFPLGQLTVTQGAAPYLFSGVISALGIVSRHQSGDWGDLCDEDKRCNDQAVRSGGRILSTYRVDAATRLWVITESDRSVTTILLPSEY</sequence>
<keyword evidence="2" id="KW-1185">Reference proteome</keyword>
<accession>A0ABY9AWJ5</accession>
<reference evidence="1 2" key="1">
    <citation type="submission" date="2023-06" db="EMBL/GenBank/DDBJ databases">
        <authorList>
            <person name="Ham H."/>
            <person name="Park D.S."/>
        </authorList>
    </citation>
    <scope>NUCLEOTIDE SEQUENCE [LARGE SCALE GENOMIC DNA]</scope>
    <source>
        <strain evidence="1 2">KACC 17005</strain>
    </source>
</reference>
<protein>
    <recommendedName>
        <fullName evidence="3">Type I restriction endonuclease subunit M</fullName>
    </recommendedName>
</protein>
<name>A0ABY9AWJ5_PARCI</name>
<gene>
    <name evidence="1" type="ORF">QRO08_11540</name>
</gene>
<dbReference type="RefSeq" id="WP_011795790.1">
    <property type="nucleotide sequence ID" value="NZ_CP023687.1"/>
</dbReference>
<organism evidence="1 2">
    <name type="scientific">Paracidovorax citrulli</name>
    <name type="common">Acidovorax citrulli</name>
    <dbReference type="NCBI Taxonomy" id="80869"/>
    <lineage>
        <taxon>Bacteria</taxon>
        <taxon>Pseudomonadati</taxon>
        <taxon>Pseudomonadota</taxon>
        <taxon>Betaproteobacteria</taxon>
        <taxon>Burkholderiales</taxon>
        <taxon>Comamonadaceae</taxon>
        <taxon>Paracidovorax</taxon>
    </lineage>
</organism>
<proteinExistence type="predicted"/>
<evidence type="ECO:0000313" key="1">
    <source>
        <dbReference type="EMBL" id="WIY51157.1"/>
    </source>
</evidence>
<evidence type="ECO:0008006" key="3">
    <source>
        <dbReference type="Google" id="ProtNLM"/>
    </source>
</evidence>
<evidence type="ECO:0000313" key="2">
    <source>
        <dbReference type="Proteomes" id="UP001242732"/>
    </source>
</evidence>